<dbReference type="RefSeq" id="XP_062635533.1">
    <property type="nucleotide sequence ID" value="XM_062781322.1"/>
</dbReference>
<protein>
    <recommendedName>
        <fullName evidence="2">AB hydrolase-1 domain-containing protein</fullName>
    </recommendedName>
</protein>
<proteinExistence type="inferred from homology"/>
<dbReference type="EMBL" id="MU853601">
    <property type="protein sequence ID" value="KAK4142162.1"/>
    <property type="molecule type" value="Genomic_DNA"/>
</dbReference>
<evidence type="ECO:0000259" key="2">
    <source>
        <dbReference type="Pfam" id="PF12697"/>
    </source>
</evidence>
<evidence type="ECO:0000313" key="3">
    <source>
        <dbReference type="EMBL" id="KAK4142162.1"/>
    </source>
</evidence>
<organism evidence="3 4">
    <name type="scientific">Dichotomopilus funicola</name>
    <dbReference type="NCBI Taxonomy" id="1934379"/>
    <lineage>
        <taxon>Eukaryota</taxon>
        <taxon>Fungi</taxon>
        <taxon>Dikarya</taxon>
        <taxon>Ascomycota</taxon>
        <taxon>Pezizomycotina</taxon>
        <taxon>Sordariomycetes</taxon>
        <taxon>Sordariomycetidae</taxon>
        <taxon>Sordariales</taxon>
        <taxon>Chaetomiaceae</taxon>
        <taxon>Dichotomopilus</taxon>
    </lineage>
</organism>
<dbReference type="Pfam" id="PF12697">
    <property type="entry name" value="Abhydrolase_6"/>
    <property type="match status" value="1"/>
</dbReference>
<dbReference type="InterPro" id="IPR000073">
    <property type="entry name" value="AB_hydrolase_1"/>
</dbReference>
<evidence type="ECO:0000313" key="4">
    <source>
        <dbReference type="Proteomes" id="UP001302676"/>
    </source>
</evidence>
<feature type="domain" description="AB hydrolase-1" evidence="2">
    <location>
        <begin position="91"/>
        <end position="331"/>
    </location>
</feature>
<comment type="similarity">
    <text evidence="1">Belongs to the AB hydrolase superfamily. FUS2 hydrolase family.</text>
</comment>
<dbReference type="SUPFAM" id="SSF53474">
    <property type="entry name" value="alpha/beta-Hydrolases"/>
    <property type="match status" value="1"/>
</dbReference>
<evidence type="ECO:0000256" key="1">
    <source>
        <dbReference type="ARBA" id="ARBA00038115"/>
    </source>
</evidence>
<dbReference type="PANTHER" id="PTHR22946:SF0">
    <property type="entry name" value="DIENELACTONE HYDROLASE DOMAIN-CONTAINING PROTEIN"/>
    <property type="match status" value="1"/>
</dbReference>
<dbReference type="GeneID" id="87817935"/>
<dbReference type="Proteomes" id="UP001302676">
    <property type="component" value="Unassembled WGS sequence"/>
</dbReference>
<comment type="caution">
    <text evidence="3">The sequence shown here is derived from an EMBL/GenBank/DDBJ whole genome shotgun (WGS) entry which is preliminary data.</text>
</comment>
<sequence length="363" mass="39163">MTSPNTTPLPPPPTISTHTIQMAGLLVDVHGLSDLPPTTTHVSCLWLHHQRTRRREDLAGIAARCVGGWNAQVATDLNGKGEGKGKGKGTRGLVALAYDQRNHGSRIVDEKANGSWRDGNGRHAVDMLGLVAGMVVDQGVLIDLVQGYLFPGGEKQIDQHIALGVSLGGHSVWQLLLAEPRVTAGVVVIGCPDYMNLMADRARLSKLPTYSAQDAGASFLGSRDFPPSLIQASQKYDPKAIFFGTDPIPDFSSASNPKSNDDETSRQRQILHTRLANKKILLCSGAIDKLVPYRCSEPFVRWLKQAAGVWWTEEGVEVEDRVYEGVGHAFSAEMVRDAVQFVVGVVAGADGEQKGEERGGSKI</sequence>
<reference evidence="3" key="2">
    <citation type="submission" date="2023-05" db="EMBL/GenBank/DDBJ databases">
        <authorList>
            <consortium name="Lawrence Berkeley National Laboratory"/>
            <person name="Steindorff A."/>
            <person name="Hensen N."/>
            <person name="Bonometti L."/>
            <person name="Westerberg I."/>
            <person name="Brannstrom I.O."/>
            <person name="Guillou S."/>
            <person name="Cros-Aarteil S."/>
            <person name="Calhoun S."/>
            <person name="Haridas S."/>
            <person name="Kuo A."/>
            <person name="Mondo S."/>
            <person name="Pangilinan J."/>
            <person name="Riley R."/>
            <person name="Labutti K."/>
            <person name="Andreopoulos B."/>
            <person name="Lipzen A."/>
            <person name="Chen C."/>
            <person name="Yanf M."/>
            <person name="Daum C."/>
            <person name="Ng V."/>
            <person name="Clum A."/>
            <person name="Ohm R."/>
            <person name="Martin F."/>
            <person name="Silar P."/>
            <person name="Natvig D."/>
            <person name="Lalanne C."/>
            <person name="Gautier V."/>
            <person name="Ament-Velasquez S.L."/>
            <person name="Kruys A."/>
            <person name="Hutchinson M.I."/>
            <person name="Powell A.J."/>
            <person name="Barry K."/>
            <person name="Miller A.N."/>
            <person name="Grigoriev I.V."/>
            <person name="Debuchy R."/>
            <person name="Gladieux P."/>
            <person name="Thoren M.H."/>
            <person name="Johannesson H."/>
        </authorList>
    </citation>
    <scope>NUCLEOTIDE SEQUENCE</scope>
    <source>
        <strain evidence="3">CBS 141.50</strain>
    </source>
</reference>
<name>A0AAN6ZKT9_9PEZI</name>
<keyword evidence="4" id="KW-1185">Reference proteome</keyword>
<reference evidence="3" key="1">
    <citation type="journal article" date="2023" name="Mol. Phylogenet. Evol.">
        <title>Genome-scale phylogeny and comparative genomics of the fungal order Sordariales.</title>
        <authorList>
            <person name="Hensen N."/>
            <person name="Bonometti L."/>
            <person name="Westerberg I."/>
            <person name="Brannstrom I.O."/>
            <person name="Guillou S."/>
            <person name="Cros-Aarteil S."/>
            <person name="Calhoun S."/>
            <person name="Haridas S."/>
            <person name="Kuo A."/>
            <person name="Mondo S."/>
            <person name="Pangilinan J."/>
            <person name="Riley R."/>
            <person name="LaButti K."/>
            <person name="Andreopoulos B."/>
            <person name="Lipzen A."/>
            <person name="Chen C."/>
            <person name="Yan M."/>
            <person name="Daum C."/>
            <person name="Ng V."/>
            <person name="Clum A."/>
            <person name="Steindorff A."/>
            <person name="Ohm R.A."/>
            <person name="Martin F."/>
            <person name="Silar P."/>
            <person name="Natvig D.O."/>
            <person name="Lalanne C."/>
            <person name="Gautier V."/>
            <person name="Ament-Velasquez S.L."/>
            <person name="Kruys A."/>
            <person name="Hutchinson M.I."/>
            <person name="Powell A.J."/>
            <person name="Barry K."/>
            <person name="Miller A.N."/>
            <person name="Grigoriev I.V."/>
            <person name="Debuchy R."/>
            <person name="Gladieux P."/>
            <person name="Hiltunen Thoren M."/>
            <person name="Johannesson H."/>
        </authorList>
    </citation>
    <scope>NUCLEOTIDE SEQUENCE</scope>
    <source>
        <strain evidence="3">CBS 141.50</strain>
    </source>
</reference>
<dbReference type="AlphaFoldDB" id="A0AAN6ZKT9"/>
<dbReference type="PANTHER" id="PTHR22946">
    <property type="entry name" value="DIENELACTONE HYDROLASE DOMAIN-CONTAINING PROTEIN-RELATED"/>
    <property type="match status" value="1"/>
</dbReference>
<dbReference type="InterPro" id="IPR029058">
    <property type="entry name" value="AB_hydrolase_fold"/>
</dbReference>
<gene>
    <name evidence="3" type="ORF">C8A04DRAFT_30279</name>
</gene>
<dbReference type="Gene3D" id="3.40.50.1820">
    <property type="entry name" value="alpha/beta hydrolase"/>
    <property type="match status" value="1"/>
</dbReference>
<accession>A0AAN6ZKT9</accession>
<dbReference type="InterPro" id="IPR050261">
    <property type="entry name" value="FrsA_esterase"/>
</dbReference>